<feature type="region of interest" description="Disordered" evidence="1">
    <location>
        <begin position="1"/>
        <end position="86"/>
    </location>
</feature>
<dbReference type="AlphaFoldDB" id="A0A6J4LQM7"/>
<name>A0A6J4LQM7_9ACTN</name>
<dbReference type="EMBL" id="CADCUE010000151">
    <property type="protein sequence ID" value="CAA9339257.1"/>
    <property type="molecule type" value="Genomic_DNA"/>
</dbReference>
<feature type="compositionally biased region" description="Pro residues" evidence="1">
    <location>
        <begin position="77"/>
        <end position="86"/>
    </location>
</feature>
<feature type="non-terminal residue" evidence="2">
    <location>
        <position position="86"/>
    </location>
</feature>
<proteinExistence type="predicted"/>
<reference evidence="2" key="1">
    <citation type="submission" date="2020-02" db="EMBL/GenBank/DDBJ databases">
        <authorList>
            <person name="Meier V. D."/>
        </authorList>
    </citation>
    <scope>NUCLEOTIDE SEQUENCE</scope>
    <source>
        <strain evidence="2">AVDCRST_MAG16</strain>
    </source>
</reference>
<accession>A0A6J4LQM7</accession>
<organism evidence="2">
    <name type="scientific">uncultured Frankineae bacterium</name>
    <dbReference type="NCBI Taxonomy" id="437475"/>
    <lineage>
        <taxon>Bacteria</taxon>
        <taxon>Bacillati</taxon>
        <taxon>Actinomycetota</taxon>
        <taxon>Actinomycetes</taxon>
        <taxon>Frankiales</taxon>
        <taxon>environmental samples</taxon>
    </lineage>
</organism>
<sequence length="86" mass="9188">VRRRRTGRPAGPPDRRGAKRTGHRGERRAPGRPGPRPRRLPAPRHAGGGCATVPADPAHPHGRARRHRCAAAARGGPLPPQHAPLL</sequence>
<gene>
    <name evidence="2" type="ORF">AVDCRST_MAG16-1721</name>
</gene>
<evidence type="ECO:0000313" key="2">
    <source>
        <dbReference type="EMBL" id="CAA9339257.1"/>
    </source>
</evidence>
<protein>
    <submittedName>
        <fullName evidence="2">Uncharacterized protein</fullName>
    </submittedName>
</protein>
<evidence type="ECO:0000256" key="1">
    <source>
        <dbReference type="SAM" id="MobiDB-lite"/>
    </source>
</evidence>
<feature type="compositionally biased region" description="Basic residues" evidence="1">
    <location>
        <begin position="60"/>
        <end position="69"/>
    </location>
</feature>
<feature type="non-terminal residue" evidence="2">
    <location>
        <position position="1"/>
    </location>
</feature>